<evidence type="ECO:0000256" key="1">
    <source>
        <dbReference type="ARBA" id="ARBA00022729"/>
    </source>
</evidence>
<keyword evidence="1" id="KW-0732">Signal</keyword>
<organism evidence="3 4">
    <name type="scientific">Candidatus Pantoea multigeneris</name>
    <dbReference type="NCBI Taxonomy" id="2608357"/>
    <lineage>
        <taxon>Bacteria</taxon>
        <taxon>Pseudomonadati</taxon>
        <taxon>Pseudomonadota</taxon>
        <taxon>Gammaproteobacteria</taxon>
        <taxon>Enterobacterales</taxon>
        <taxon>Erwiniaceae</taxon>
        <taxon>Pantoea</taxon>
    </lineage>
</organism>
<comment type="caution">
    <text evidence="3">The sequence shown here is derived from an EMBL/GenBank/DDBJ whole genome shotgun (WGS) entry which is preliminary data.</text>
</comment>
<protein>
    <submittedName>
        <fullName evidence="3">DUF1471 domain-containing protein</fullName>
    </submittedName>
</protein>
<evidence type="ECO:0000313" key="3">
    <source>
        <dbReference type="EMBL" id="NIF22365.1"/>
    </source>
</evidence>
<dbReference type="InterPro" id="IPR036275">
    <property type="entry name" value="YdgH-like_sf"/>
</dbReference>
<dbReference type="InterPro" id="IPR010854">
    <property type="entry name" value="YdgH/BhsA/McbA-like_dom"/>
</dbReference>
<dbReference type="Proteomes" id="UP001515683">
    <property type="component" value="Unassembled WGS sequence"/>
</dbReference>
<evidence type="ECO:0000259" key="2">
    <source>
        <dbReference type="Pfam" id="PF07338"/>
    </source>
</evidence>
<dbReference type="InterPro" id="IPR025543">
    <property type="entry name" value="Dodecin-like"/>
</dbReference>
<proteinExistence type="predicted"/>
<dbReference type="EMBL" id="VWXF01000004">
    <property type="protein sequence ID" value="NIF22365.1"/>
    <property type="molecule type" value="Genomic_DNA"/>
</dbReference>
<reference evidence="3 4" key="1">
    <citation type="journal article" date="2019" name="bioRxiv">
        <title>Bacteria contribute to plant secondary compound degradation in a generalist herbivore system.</title>
        <authorList>
            <person name="Francoeur C.B."/>
            <person name="Khadempour L."/>
            <person name="Moreira-Soto R.D."/>
            <person name="Gotting K."/>
            <person name="Book A.J."/>
            <person name="Pinto-Tomas A.A."/>
            <person name="Keefover-Ring K."/>
            <person name="Currie C.R."/>
        </authorList>
    </citation>
    <scope>NUCLEOTIDE SEQUENCE [LARGE SCALE GENOMIC DNA]</scope>
    <source>
        <strain evidence="3">Acro-835</strain>
    </source>
</reference>
<sequence length="101" mass="10971">MKELVHDIMSIFSPQTINPVLIRADLTQQEIASLQASGVTKVSWATSMEELNDAFVQKALAAGAAGYHITDVEKHKPGHDEQHIISGTASLYFVSLKEAHG</sequence>
<gene>
    <name evidence="3" type="ORF">F3J40_12240</name>
</gene>
<dbReference type="SUPFAM" id="SSF159871">
    <property type="entry name" value="YdgH-like"/>
    <property type="match status" value="1"/>
</dbReference>
<feature type="domain" description="YdgH/BhsA/McbA-like" evidence="2">
    <location>
        <begin position="34"/>
        <end position="92"/>
    </location>
</feature>
<dbReference type="Gene3D" id="3.30.1660.10">
    <property type="entry name" value="Flavin-binding protein dodecin"/>
    <property type="match status" value="1"/>
</dbReference>
<dbReference type="Pfam" id="PF07338">
    <property type="entry name" value="YdgH_BhsA-like"/>
    <property type="match status" value="1"/>
</dbReference>
<name>A0ABX0RAH2_9GAMM</name>
<keyword evidence="4" id="KW-1185">Reference proteome</keyword>
<evidence type="ECO:0000313" key="4">
    <source>
        <dbReference type="Proteomes" id="UP001515683"/>
    </source>
</evidence>
<dbReference type="RefSeq" id="WP_167014978.1">
    <property type="nucleotide sequence ID" value="NZ_VWXF01000004.1"/>
</dbReference>
<accession>A0ABX0RAH2</accession>